<dbReference type="Gene3D" id="3.40.50.620">
    <property type="entry name" value="HUPs"/>
    <property type="match status" value="1"/>
</dbReference>
<dbReference type="RefSeq" id="WP_116269313.1">
    <property type="nucleotide sequence ID" value="NZ_BGZJ01000001.1"/>
</dbReference>
<dbReference type="AlphaFoldDB" id="A0A388S957"/>
<dbReference type="GO" id="GO:0005524">
    <property type="term" value="F:ATP binding"/>
    <property type="evidence" value="ECO:0007669"/>
    <property type="project" value="UniProtKB-UniRule"/>
</dbReference>
<dbReference type="Pfam" id="PF09179">
    <property type="entry name" value="TilS"/>
    <property type="match status" value="1"/>
</dbReference>
<dbReference type="SUPFAM" id="SSF52402">
    <property type="entry name" value="Adenine nucleotide alpha hydrolases-like"/>
    <property type="match status" value="1"/>
</dbReference>
<comment type="subcellular location">
    <subcellularLocation>
        <location evidence="1 8">Cytoplasm</location>
    </subcellularLocation>
</comment>
<dbReference type="InterPro" id="IPR012094">
    <property type="entry name" value="tRNA_Ile_lys_synt"/>
</dbReference>
<comment type="domain">
    <text evidence="8">The N-terminal region contains the highly conserved SGGXDS motif, predicted to be a P-loop motif involved in ATP binding.</text>
</comment>
<dbReference type="Gene3D" id="1.20.59.20">
    <property type="match status" value="1"/>
</dbReference>
<dbReference type="GO" id="GO:0006400">
    <property type="term" value="P:tRNA modification"/>
    <property type="evidence" value="ECO:0007669"/>
    <property type="project" value="UniProtKB-UniRule"/>
</dbReference>
<evidence type="ECO:0000256" key="8">
    <source>
        <dbReference type="HAMAP-Rule" id="MF_01161"/>
    </source>
</evidence>
<dbReference type="SUPFAM" id="SSF56037">
    <property type="entry name" value="PheT/TilS domain"/>
    <property type="match status" value="1"/>
</dbReference>
<dbReference type="EMBL" id="BGZJ01000001">
    <property type="protein sequence ID" value="GBO92787.1"/>
    <property type="molecule type" value="Genomic_DNA"/>
</dbReference>
<protein>
    <recommendedName>
        <fullName evidence="8">tRNA(Ile)-lysidine synthase</fullName>
        <ecNumber evidence="8">6.3.4.19</ecNumber>
    </recommendedName>
    <alternativeName>
        <fullName evidence="8">tRNA(Ile)-2-lysyl-cytidine synthase</fullName>
    </alternativeName>
    <alternativeName>
        <fullName evidence="8">tRNA(Ile)-lysidine synthetase</fullName>
    </alternativeName>
</protein>
<gene>
    <name evidence="8 10" type="primary">tilS</name>
    <name evidence="10" type="ORF">MESMUL_01410</name>
</gene>
<dbReference type="HAMAP" id="MF_01161">
    <property type="entry name" value="tRNA_Ile_lys_synt"/>
    <property type="match status" value="1"/>
</dbReference>
<name>A0A388S957_9BURK</name>
<comment type="function">
    <text evidence="8">Ligates lysine onto the cytidine present at position 34 of the AUA codon-specific tRNA(Ile) that contains the anticodon CAU, in an ATP-dependent manner. Cytidine is converted to lysidine, thus changing the amino acid specificity of the tRNA from methionine to isoleucine.</text>
</comment>
<dbReference type="GO" id="GO:0032267">
    <property type="term" value="F:tRNA(Ile)-lysidine synthase activity"/>
    <property type="evidence" value="ECO:0007669"/>
    <property type="project" value="UniProtKB-EC"/>
</dbReference>
<dbReference type="OrthoDB" id="9807403at2"/>
<keyword evidence="11" id="KW-1185">Reference proteome</keyword>
<comment type="catalytic activity">
    <reaction evidence="7 8">
        <text>cytidine(34) in tRNA(Ile2) + L-lysine + ATP = lysidine(34) in tRNA(Ile2) + AMP + diphosphate + H(+)</text>
        <dbReference type="Rhea" id="RHEA:43744"/>
        <dbReference type="Rhea" id="RHEA-COMP:10625"/>
        <dbReference type="Rhea" id="RHEA-COMP:10670"/>
        <dbReference type="ChEBI" id="CHEBI:15378"/>
        <dbReference type="ChEBI" id="CHEBI:30616"/>
        <dbReference type="ChEBI" id="CHEBI:32551"/>
        <dbReference type="ChEBI" id="CHEBI:33019"/>
        <dbReference type="ChEBI" id="CHEBI:82748"/>
        <dbReference type="ChEBI" id="CHEBI:83665"/>
        <dbReference type="ChEBI" id="CHEBI:456215"/>
        <dbReference type="EC" id="6.3.4.19"/>
    </reaction>
</comment>
<evidence type="ECO:0000256" key="2">
    <source>
        <dbReference type="ARBA" id="ARBA00022490"/>
    </source>
</evidence>
<dbReference type="EC" id="6.3.4.19" evidence="8"/>
<dbReference type="Pfam" id="PF11734">
    <property type="entry name" value="TilS_C"/>
    <property type="match status" value="1"/>
</dbReference>
<feature type="binding site" evidence="8">
    <location>
        <begin position="56"/>
        <end position="61"/>
    </location>
    <ligand>
        <name>ATP</name>
        <dbReference type="ChEBI" id="CHEBI:30616"/>
    </ligand>
</feature>
<keyword evidence="5 8" id="KW-0547">Nucleotide-binding</keyword>
<proteinExistence type="inferred from homology"/>
<dbReference type="InterPro" id="IPR012796">
    <property type="entry name" value="Lysidine-tRNA-synth_C"/>
</dbReference>
<dbReference type="PANTHER" id="PTHR43033:SF1">
    <property type="entry name" value="TRNA(ILE)-LYSIDINE SYNTHASE-RELATED"/>
    <property type="match status" value="1"/>
</dbReference>
<evidence type="ECO:0000259" key="9">
    <source>
        <dbReference type="SMART" id="SM00977"/>
    </source>
</evidence>
<dbReference type="Proteomes" id="UP000266091">
    <property type="component" value="Unassembled WGS sequence"/>
</dbReference>
<evidence type="ECO:0000256" key="4">
    <source>
        <dbReference type="ARBA" id="ARBA00022694"/>
    </source>
</evidence>
<dbReference type="InterPro" id="IPR014729">
    <property type="entry name" value="Rossmann-like_a/b/a_fold"/>
</dbReference>
<organism evidence="10 11">
    <name type="scientific">Mesosutterella multiformis</name>
    <dbReference type="NCBI Taxonomy" id="2259133"/>
    <lineage>
        <taxon>Bacteria</taxon>
        <taxon>Pseudomonadati</taxon>
        <taxon>Pseudomonadota</taxon>
        <taxon>Betaproteobacteria</taxon>
        <taxon>Burkholderiales</taxon>
        <taxon>Sutterellaceae</taxon>
        <taxon>Mesosutterella</taxon>
    </lineage>
</organism>
<keyword evidence="2 8" id="KW-0963">Cytoplasm</keyword>
<reference evidence="10 11" key="1">
    <citation type="journal article" date="2018" name="Int. J. Syst. Evol. Microbiol.">
        <title>Mesosutterella multiformis gen. nov., sp. nov., a member of the family Sutterellaceae and Sutterella megalosphaeroides sp. nov., isolated from human faeces.</title>
        <authorList>
            <person name="Sakamoto M."/>
            <person name="Ikeyama N."/>
            <person name="Kunihiro T."/>
            <person name="Iino T."/>
            <person name="Yuki M."/>
            <person name="Ohkuma M."/>
        </authorList>
    </citation>
    <scope>NUCLEOTIDE SEQUENCE [LARGE SCALE GENOMIC DNA]</scope>
    <source>
        <strain evidence="10 11">4NBBH2</strain>
    </source>
</reference>
<dbReference type="SUPFAM" id="SSF82829">
    <property type="entry name" value="MesJ substrate recognition domain-like"/>
    <property type="match status" value="1"/>
</dbReference>
<dbReference type="InterPro" id="IPR011063">
    <property type="entry name" value="TilS/TtcA_N"/>
</dbReference>
<accession>A0A388S957</accession>
<dbReference type="NCBIfam" id="TIGR02432">
    <property type="entry name" value="lysidine_TilS_N"/>
    <property type="match status" value="1"/>
</dbReference>
<feature type="domain" description="Lysidine-tRNA(Ile) synthetase C-terminal" evidence="9">
    <location>
        <begin position="410"/>
        <end position="473"/>
    </location>
</feature>
<evidence type="ECO:0000256" key="1">
    <source>
        <dbReference type="ARBA" id="ARBA00004496"/>
    </source>
</evidence>
<dbReference type="SMART" id="SM00977">
    <property type="entry name" value="TilS_C"/>
    <property type="match status" value="1"/>
</dbReference>
<sequence>MERKAQNAVPGVRTLEEKLLEALAESLKQVCATIRGRSDDILQPLERPLQVGIAFSGGRDSMALLEAAHRLTRSRRWGGLIEGLYALHVNHGISENADSWESTCRAFCDARRIPFSAYQVRVDRKGKGLEAAAREERYRALASAARELKLDVILTAHHQDDRLETFLLQWMRGAGVDGLSGMPAVREFGENGLLLARPWLDIPRAWIEAWAKARELAWVDDESNDDTAFLRNLIRHEVLPVLDKARPGFRKAASRSVELVTEAGTVLHSVAAEDVARCTDKTRPRALKIASLLNLSVPRQALCLRAWISSYGIEPPPRATLIEALRQAKQTHSDTALTIRLGAWDIRRWGADIVLHPYAKPVRDTSKTVSFVWNGEREVELAPWGGVLAFRPAEADEDGFPGELLRTGPLEVRARRGGEKIKLYRLRPSRNLKHLYQAAGIPSFERGDLPLLWCGEDLIYAAGLGPEVRKLEHPDGSGRTSPDRWVVSWEPDKPLFGI</sequence>
<accession>A0A401LLL8</accession>
<dbReference type="PANTHER" id="PTHR43033">
    <property type="entry name" value="TRNA(ILE)-LYSIDINE SYNTHASE-RELATED"/>
    <property type="match status" value="1"/>
</dbReference>
<evidence type="ECO:0000256" key="6">
    <source>
        <dbReference type="ARBA" id="ARBA00022840"/>
    </source>
</evidence>
<dbReference type="GO" id="GO:0005737">
    <property type="term" value="C:cytoplasm"/>
    <property type="evidence" value="ECO:0007669"/>
    <property type="project" value="UniProtKB-SubCell"/>
</dbReference>
<keyword evidence="4 8" id="KW-0819">tRNA processing</keyword>
<dbReference type="CDD" id="cd01992">
    <property type="entry name" value="TilS_N"/>
    <property type="match status" value="1"/>
</dbReference>
<keyword evidence="3 8" id="KW-0436">Ligase</keyword>
<comment type="caution">
    <text evidence="10">The sequence shown here is derived from an EMBL/GenBank/DDBJ whole genome shotgun (WGS) entry which is preliminary data.</text>
</comment>
<evidence type="ECO:0000313" key="11">
    <source>
        <dbReference type="Proteomes" id="UP000266091"/>
    </source>
</evidence>
<dbReference type="NCBIfam" id="TIGR02433">
    <property type="entry name" value="lysidine_TilS_C"/>
    <property type="match status" value="1"/>
</dbReference>
<comment type="similarity">
    <text evidence="8">Belongs to the tRNA(Ile)-lysidine synthase family.</text>
</comment>
<evidence type="ECO:0000256" key="3">
    <source>
        <dbReference type="ARBA" id="ARBA00022598"/>
    </source>
</evidence>
<keyword evidence="6 8" id="KW-0067">ATP-binding</keyword>
<evidence type="ECO:0000256" key="7">
    <source>
        <dbReference type="ARBA" id="ARBA00048539"/>
    </source>
</evidence>
<dbReference type="InterPro" id="IPR015262">
    <property type="entry name" value="tRNA_Ile_lys_synt_subst-bd"/>
</dbReference>
<evidence type="ECO:0000313" key="10">
    <source>
        <dbReference type="EMBL" id="GBO92787.1"/>
    </source>
</evidence>
<dbReference type="Pfam" id="PF01171">
    <property type="entry name" value="ATP_bind_3"/>
    <property type="match status" value="1"/>
</dbReference>
<evidence type="ECO:0000256" key="5">
    <source>
        <dbReference type="ARBA" id="ARBA00022741"/>
    </source>
</evidence>
<dbReference type="InterPro" id="IPR012795">
    <property type="entry name" value="tRNA_Ile_lys_synt_N"/>
</dbReference>